<feature type="compositionally biased region" description="Basic and acidic residues" evidence="2">
    <location>
        <begin position="29"/>
        <end position="39"/>
    </location>
</feature>
<evidence type="ECO:0000256" key="1">
    <source>
        <dbReference type="SAM" id="Coils"/>
    </source>
</evidence>
<reference evidence="4" key="1">
    <citation type="submission" date="2022-11" db="UniProtKB">
        <authorList>
            <consortium name="WormBaseParasite"/>
        </authorList>
    </citation>
    <scope>IDENTIFICATION</scope>
</reference>
<feature type="coiled-coil region" evidence="1">
    <location>
        <begin position="40"/>
        <end position="123"/>
    </location>
</feature>
<dbReference type="WBParaSite" id="Minc3s00168g06616">
    <property type="protein sequence ID" value="Minc3s00168g06616"/>
    <property type="gene ID" value="Minc3s00168g06616"/>
</dbReference>
<accession>A0A914KYP0</accession>
<dbReference type="Gene3D" id="2.60.120.920">
    <property type="match status" value="1"/>
</dbReference>
<evidence type="ECO:0000313" key="3">
    <source>
        <dbReference type="Proteomes" id="UP000887563"/>
    </source>
</evidence>
<feature type="region of interest" description="Disordered" evidence="2">
    <location>
        <begin position="1"/>
        <end position="39"/>
    </location>
</feature>
<evidence type="ECO:0000256" key="2">
    <source>
        <dbReference type="SAM" id="MobiDB-lite"/>
    </source>
</evidence>
<name>A0A914KYP0_MELIC</name>
<organism evidence="3 4">
    <name type="scientific">Meloidogyne incognita</name>
    <name type="common">Southern root-knot nematode worm</name>
    <name type="synonym">Oxyuris incognita</name>
    <dbReference type="NCBI Taxonomy" id="6306"/>
    <lineage>
        <taxon>Eukaryota</taxon>
        <taxon>Metazoa</taxon>
        <taxon>Ecdysozoa</taxon>
        <taxon>Nematoda</taxon>
        <taxon>Chromadorea</taxon>
        <taxon>Rhabditida</taxon>
        <taxon>Tylenchina</taxon>
        <taxon>Tylenchomorpha</taxon>
        <taxon>Tylenchoidea</taxon>
        <taxon>Meloidogynidae</taxon>
        <taxon>Meloidogyninae</taxon>
        <taxon>Meloidogyne</taxon>
        <taxon>Meloidogyne incognita group</taxon>
    </lineage>
</organism>
<proteinExistence type="predicted"/>
<dbReference type="Proteomes" id="UP000887563">
    <property type="component" value="Unplaced"/>
</dbReference>
<evidence type="ECO:0000313" key="4">
    <source>
        <dbReference type="WBParaSite" id="Minc3s00168g06616"/>
    </source>
</evidence>
<sequence>MAKEGSSNSDFNKKVRPFGNNDNLQFNFMEEKKTKDPSLKREMKVFKEEMEEEIQQVKSEHKKEIKNLEENFQQSIIEKIQANNKEIIKHLEIKFENKYDNEIAALKQKVVELSLKLEQKDNSSVNFIQIKNKWSGINLKCCEKGCVNTDKPVGNCIEGNGFINIIDDENIKYINCVGEGENKAAGVTAENKLNTPKNDCINYSLFYFEIKCKIEGVKSDENWMVIGIGNGNNAVKLDIDEAFVRYESINKNIKFKIPKFSWNDGDVFGFGLVYPPTKINELPYVFFTQNGKLIGKSLLLKADNCDNYEICAHLKRCSIETNFGNDLKTKPFIYNINEHLAPKEFYVDSDGSIRESSLTSMMAAMMAAKAMAARDVLKMFSDDD</sequence>
<dbReference type="InterPro" id="IPR043136">
    <property type="entry name" value="B30.2/SPRY_sf"/>
</dbReference>
<dbReference type="AlphaFoldDB" id="A0A914KYP0"/>
<keyword evidence="3" id="KW-1185">Reference proteome</keyword>
<feature type="compositionally biased region" description="Polar residues" evidence="2">
    <location>
        <begin position="1"/>
        <end position="10"/>
    </location>
</feature>
<keyword evidence="1" id="KW-0175">Coiled coil</keyword>
<protein>
    <submittedName>
        <fullName evidence="4">SPRY domain</fullName>
    </submittedName>
</protein>